<dbReference type="SMART" id="SM00382">
    <property type="entry name" value="AAA"/>
    <property type="match status" value="1"/>
</dbReference>
<evidence type="ECO:0000256" key="5">
    <source>
        <dbReference type="ARBA" id="ARBA00022840"/>
    </source>
</evidence>
<evidence type="ECO:0000256" key="4">
    <source>
        <dbReference type="ARBA" id="ARBA00022741"/>
    </source>
</evidence>
<comment type="subcellular location">
    <subcellularLocation>
        <location evidence="1">Cell membrane</location>
        <topology evidence="1">Peripheral membrane protein</topology>
    </subcellularLocation>
</comment>
<reference evidence="8 9" key="1">
    <citation type="submission" date="2015-10" db="EMBL/GenBank/DDBJ databases">
        <authorList>
            <person name="Ju K.-S."/>
            <person name="Doroghazi J.R."/>
            <person name="Metcalf W.W."/>
        </authorList>
    </citation>
    <scope>NUCLEOTIDE SEQUENCE [LARGE SCALE GENOMIC DNA]</scope>
    <source>
        <strain evidence="8 9">NRRL B-24793</strain>
    </source>
</reference>
<dbReference type="GO" id="GO:0005886">
    <property type="term" value="C:plasma membrane"/>
    <property type="evidence" value="ECO:0007669"/>
    <property type="project" value="UniProtKB-SubCell"/>
</dbReference>
<organism evidence="8 9">
    <name type="scientific">Micromonospora maris</name>
    <dbReference type="NCBI Taxonomy" id="1003110"/>
    <lineage>
        <taxon>Bacteria</taxon>
        <taxon>Bacillati</taxon>
        <taxon>Actinomycetota</taxon>
        <taxon>Actinomycetes</taxon>
        <taxon>Micromonosporales</taxon>
        <taxon>Micromonosporaceae</taxon>
        <taxon>Micromonospora</taxon>
    </lineage>
</organism>
<keyword evidence="9" id="KW-1185">Reference proteome</keyword>
<keyword evidence="6" id="KW-0046">Antibiotic resistance</keyword>
<proteinExistence type="inferred from homology"/>
<evidence type="ECO:0000259" key="7">
    <source>
        <dbReference type="PROSITE" id="PS50893"/>
    </source>
</evidence>
<gene>
    <name evidence="8" type="ORF">ADL17_19890</name>
</gene>
<comment type="similarity">
    <text evidence="2">Belongs to the ABC transporter superfamily.</text>
</comment>
<dbReference type="AlphaFoldDB" id="A0A9X0I254"/>
<dbReference type="OMA" id="QARSAMW"/>
<accession>A0A9X0I254</accession>
<evidence type="ECO:0000313" key="8">
    <source>
        <dbReference type="EMBL" id="KUJ45343.1"/>
    </source>
</evidence>
<dbReference type="PANTHER" id="PTHR42711">
    <property type="entry name" value="ABC TRANSPORTER ATP-BINDING PROTEIN"/>
    <property type="match status" value="1"/>
</dbReference>
<dbReference type="RefSeq" id="WP_013734703.1">
    <property type="nucleotide sequence ID" value="NZ_LMWI01000002.1"/>
</dbReference>
<evidence type="ECO:0000256" key="6">
    <source>
        <dbReference type="ARBA" id="ARBA00023251"/>
    </source>
</evidence>
<dbReference type="PANTHER" id="PTHR42711:SF5">
    <property type="entry name" value="ABC TRANSPORTER ATP-BINDING PROTEIN NATA"/>
    <property type="match status" value="1"/>
</dbReference>
<dbReference type="InterPro" id="IPR050763">
    <property type="entry name" value="ABC_transporter_ATP-binding"/>
</dbReference>
<dbReference type="GO" id="GO:0016887">
    <property type="term" value="F:ATP hydrolysis activity"/>
    <property type="evidence" value="ECO:0007669"/>
    <property type="project" value="InterPro"/>
</dbReference>
<dbReference type="GO" id="GO:0005524">
    <property type="term" value="F:ATP binding"/>
    <property type="evidence" value="ECO:0007669"/>
    <property type="project" value="UniProtKB-KW"/>
</dbReference>
<keyword evidence="5" id="KW-0067">ATP-binding</keyword>
<keyword evidence="3" id="KW-0813">Transport</keyword>
<name>A0A9X0I254_9ACTN</name>
<dbReference type="SUPFAM" id="SSF52540">
    <property type="entry name" value="P-loop containing nucleoside triphosphate hydrolases"/>
    <property type="match status" value="1"/>
</dbReference>
<sequence length="355" mass="37025">MSVTTRNQTEPPGARAEVGTGIEAVDLVKSYAPPAARGRGRNAPPPVPALRGVSFAAPQGTILGLLGPNGAGKTTAVKILTTLSTPDSGTALVAGIDVAKNPTAVRRVIGYVPQKPSFDPNLTGRENLILQARIYGANRADAGRDADAILARFGLSEAAGRITRKWSGGMQRKLDVAMALIHSPKVLFLDEPTTGLDPEARSELWTAIADLTRAGDLTVLLTTHYLEEADRLADHLVIVDRGTVVASGSPEQLKDGLAGDTIHAGVASPDLVESARAALLGVDGIDEVTVDGTDLYARAASASRVLAGVVAAFEAAGVPLATVTAARPSLEQVYLHHAGRSYRSAQEDRREEESA</sequence>
<evidence type="ECO:0000313" key="9">
    <source>
        <dbReference type="Proteomes" id="UP000053246"/>
    </source>
</evidence>
<dbReference type="Pfam" id="PF00005">
    <property type="entry name" value="ABC_tran"/>
    <property type="match status" value="1"/>
</dbReference>
<dbReference type="GO" id="GO:0046677">
    <property type="term" value="P:response to antibiotic"/>
    <property type="evidence" value="ECO:0007669"/>
    <property type="project" value="UniProtKB-KW"/>
</dbReference>
<comment type="caution">
    <text evidence="8">The sequence shown here is derived from an EMBL/GenBank/DDBJ whole genome shotgun (WGS) entry which is preliminary data.</text>
</comment>
<dbReference type="InterPro" id="IPR003439">
    <property type="entry name" value="ABC_transporter-like_ATP-bd"/>
</dbReference>
<dbReference type="Proteomes" id="UP000053246">
    <property type="component" value="Unassembled WGS sequence"/>
</dbReference>
<evidence type="ECO:0000256" key="1">
    <source>
        <dbReference type="ARBA" id="ARBA00004202"/>
    </source>
</evidence>
<dbReference type="EMBL" id="LMWI01000002">
    <property type="protein sequence ID" value="KUJ45343.1"/>
    <property type="molecule type" value="Genomic_DNA"/>
</dbReference>
<dbReference type="InterPro" id="IPR027417">
    <property type="entry name" value="P-loop_NTPase"/>
</dbReference>
<keyword evidence="4" id="KW-0547">Nucleotide-binding</keyword>
<evidence type="ECO:0000256" key="3">
    <source>
        <dbReference type="ARBA" id="ARBA00022448"/>
    </source>
</evidence>
<evidence type="ECO:0000256" key="2">
    <source>
        <dbReference type="ARBA" id="ARBA00005417"/>
    </source>
</evidence>
<dbReference type="PROSITE" id="PS50893">
    <property type="entry name" value="ABC_TRANSPORTER_2"/>
    <property type="match status" value="1"/>
</dbReference>
<dbReference type="Gene3D" id="3.40.50.300">
    <property type="entry name" value="P-loop containing nucleotide triphosphate hydrolases"/>
    <property type="match status" value="1"/>
</dbReference>
<protein>
    <submittedName>
        <fullName evidence="8">ABC transporter</fullName>
    </submittedName>
</protein>
<dbReference type="InterPro" id="IPR003593">
    <property type="entry name" value="AAA+_ATPase"/>
</dbReference>
<feature type="domain" description="ABC transporter" evidence="7">
    <location>
        <begin position="22"/>
        <end position="266"/>
    </location>
</feature>